<gene>
    <name evidence="2" type="ORF">HAX54_022901</name>
</gene>
<accession>A0ABS8UX12</accession>
<feature type="region of interest" description="Disordered" evidence="1">
    <location>
        <begin position="235"/>
        <end position="254"/>
    </location>
</feature>
<protein>
    <submittedName>
        <fullName evidence="2">Uncharacterized protein</fullName>
    </submittedName>
</protein>
<name>A0ABS8UX12_DATST</name>
<organism evidence="2 3">
    <name type="scientific">Datura stramonium</name>
    <name type="common">Jimsonweed</name>
    <name type="synonym">Common thornapple</name>
    <dbReference type="NCBI Taxonomy" id="4076"/>
    <lineage>
        <taxon>Eukaryota</taxon>
        <taxon>Viridiplantae</taxon>
        <taxon>Streptophyta</taxon>
        <taxon>Embryophyta</taxon>
        <taxon>Tracheophyta</taxon>
        <taxon>Spermatophyta</taxon>
        <taxon>Magnoliopsida</taxon>
        <taxon>eudicotyledons</taxon>
        <taxon>Gunneridae</taxon>
        <taxon>Pentapetalae</taxon>
        <taxon>asterids</taxon>
        <taxon>lamiids</taxon>
        <taxon>Solanales</taxon>
        <taxon>Solanaceae</taxon>
        <taxon>Solanoideae</taxon>
        <taxon>Datureae</taxon>
        <taxon>Datura</taxon>
    </lineage>
</organism>
<evidence type="ECO:0000313" key="2">
    <source>
        <dbReference type="EMBL" id="MCD9638751.1"/>
    </source>
</evidence>
<evidence type="ECO:0000313" key="3">
    <source>
        <dbReference type="Proteomes" id="UP000823775"/>
    </source>
</evidence>
<sequence>MQFSFSSIKSDFGAKIHRLNFKTNTFLGLTCAKPRGVNRSLVLENWLSKWKGLRNDIWFSNRKTGVSSPGGSPSQFEVFPGSFNLVDYDNSRDYKQTRDYGRAVALCSLATPTLIKRLKAPTEDRSPNYDREFRLLKRQSRRATGPGRVRKALMTQDRHGSVVKATSSLSCTHRTAALSGFLRDRFTLRRLTERRKPSTGRRSCFSQDFSLLMSAFSLLISPGLVTKNLPRLTERSATDAQKKRFQKSRRGEST</sequence>
<dbReference type="Proteomes" id="UP000823775">
    <property type="component" value="Unassembled WGS sequence"/>
</dbReference>
<comment type="caution">
    <text evidence="2">The sequence shown here is derived from an EMBL/GenBank/DDBJ whole genome shotgun (WGS) entry which is preliminary data.</text>
</comment>
<keyword evidence="3" id="KW-1185">Reference proteome</keyword>
<reference evidence="2 3" key="1">
    <citation type="journal article" date="2021" name="BMC Genomics">
        <title>Datura genome reveals duplications of psychoactive alkaloid biosynthetic genes and high mutation rate following tissue culture.</title>
        <authorList>
            <person name="Rajewski A."/>
            <person name="Carter-House D."/>
            <person name="Stajich J."/>
            <person name="Litt A."/>
        </authorList>
    </citation>
    <scope>NUCLEOTIDE SEQUENCE [LARGE SCALE GENOMIC DNA]</scope>
    <source>
        <strain evidence="2">AR-01</strain>
    </source>
</reference>
<evidence type="ECO:0000256" key="1">
    <source>
        <dbReference type="SAM" id="MobiDB-lite"/>
    </source>
</evidence>
<dbReference type="EMBL" id="JACEIK010002771">
    <property type="protein sequence ID" value="MCD9638751.1"/>
    <property type="molecule type" value="Genomic_DNA"/>
</dbReference>
<proteinExistence type="predicted"/>